<protein>
    <recommendedName>
        <fullName evidence="10">Inhibitor of growth protein</fullName>
    </recommendedName>
</protein>
<feature type="site" description="Histone H3K4me3 binding" evidence="7">
    <location>
        <position position="247"/>
    </location>
</feature>
<dbReference type="PANTHER" id="PTHR10333:SF89">
    <property type="entry name" value="INHIBITOR OF GROWTH PROTEIN"/>
    <property type="match status" value="1"/>
</dbReference>
<dbReference type="InterPro" id="IPR013083">
    <property type="entry name" value="Znf_RING/FYVE/PHD"/>
</dbReference>
<dbReference type="FunFam" id="3.30.40.10:FF:000021">
    <property type="entry name" value="Inhibitor of growth 2b"/>
    <property type="match status" value="1"/>
</dbReference>
<keyword evidence="14" id="KW-1185">Reference proteome</keyword>
<evidence type="ECO:0000256" key="5">
    <source>
        <dbReference type="ARBA" id="ARBA00022833"/>
    </source>
</evidence>
<keyword evidence="5 8" id="KW-0862">Zinc</keyword>
<keyword evidence="3 8" id="KW-0479">Metal-binding</keyword>
<evidence type="ECO:0000256" key="8">
    <source>
        <dbReference type="PIRSR" id="PIRSR628651-51"/>
    </source>
</evidence>
<evidence type="ECO:0000313" key="13">
    <source>
        <dbReference type="EMBL" id="KAJ8027878.1"/>
    </source>
</evidence>
<feature type="site" description="Histone H3K4me3 binding" evidence="7">
    <location>
        <position position="232"/>
    </location>
</feature>
<dbReference type="CDD" id="cd16857">
    <property type="entry name" value="ING_ING1_2"/>
    <property type="match status" value="1"/>
</dbReference>
<feature type="site" description="Histone H3K4me3 binding" evidence="7">
    <location>
        <position position="255"/>
    </location>
</feature>
<dbReference type="SMART" id="SM01408">
    <property type="entry name" value="ING"/>
    <property type="match status" value="1"/>
</dbReference>
<feature type="compositionally biased region" description="Basic and acidic residues" evidence="11">
    <location>
        <begin position="138"/>
        <end position="154"/>
    </location>
</feature>
<evidence type="ECO:0000256" key="1">
    <source>
        <dbReference type="ARBA" id="ARBA00004123"/>
    </source>
</evidence>
<feature type="domain" description="PHD-type" evidence="12">
    <location>
        <begin position="230"/>
        <end position="279"/>
    </location>
</feature>
<dbReference type="InterPro" id="IPR042020">
    <property type="entry name" value="ING3_PHD"/>
</dbReference>
<proteinExistence type="inferred from homology"/>
<evidence type="ECO:0000256" key="9">
    <source>
        <dbReference type="PROSITE-ProRule" id="PRU00146"/>
    </source>
</evidence>
<dbReference type="InterPro" id="IPR011011">
    <property type="entry name" value="Znf_FYVE_PHD"/>
</dbReference>
<dbReference type="InterPro" id="IPR001965">
    <property type="entry name" value="Znf_PHD"/>
</dbReference>
<dbReference type="GO" id="GO:0008270">
    <property type="term" value="F:zinc ion binding"/>
    <property type="evidence" value="ECO:0007669"/>
    <property type="project" value="UniProtKB-KW"/>
</dbReference>
<dbReference type="GO" id="GO:0045893">
    <property type="term" value="P:positive regulation of DNA-templated transcription"/>
    <property type="evidence" value="ECO:0007669"/>
    <property type="project" value="TreeGrafter"/>
</dbReference>
<keyword evidence="10" id="KW-0156">Chromatin regulator</keyword>
<evidence type="ECO:0000259" key="12">
    <source>
        <dbReference type="PROSITE" id="PS50016"/>
    </source>
</evidence>
<feature type="binding site" evidence="8">
    <location>
        <position position="251"/>
    </location>
    <ligand>
        <name>Zn(2+)</name>
        <dbReference type="ChEBI" id="CHEBI:29105"/>
        <label>2</label>
    </ligand>
</feature>
<comment type="subunit">
    <text evidence="10">Component of an histone acetyltransferase complex. Interacts with H3K4me3 and to a lesser extent with H3K4me2.</text>
</comment>
<feature type="compositionally biased region" description="Basic and acidic residues" evidence="11">
    <location>
        <begin position="161"/>
        <end position="170"/>
    </location>
</feature>
<dbReference type="PANTHER" id="PTHR10333">
    <property type="entry name" value="INHIBITOR OF GROWTH PROTEIN"/>
    <property type="match status" value="1"/>
</dbReference>
<dbReference type="Pfam" id="PF12998">
    <property type="entry name" value="ING"/>
    <property type="match status" value="1"/>
</dbReference>
<evidence type="ECO:0000256" key="3">
    <source>
        <dbReference type="ARBA" id="ARBA00022723"/>
    </source>
</evidence>
<feature type="region of interest" description="Disordered" evidence="11">
    <location>
        <begin position="138"/>
        <end position="222"/>
    </location>
</feature>
<accession>A0A9Q1BJN8</accession>
<dbReference type="Proteomes" id="UP001152320">
    <property type="component" value="Chromosome 15"/>
</dbReference>
<feature type="binding site" evidence="8">
    <location>
        <position position="246"/>
    </location>
    <ligand>
        <name>Zn(2+)</name>
        <dbReference type="ChEBI" id="CHEBI:29105"/>
        <label>2</label>
    </ligand>
</feature>
<keyword evidence="4 9" id="KW-0863">Zinc-finger</keyword>
<evidence type="ECO:0000256" key="11">
    <source>
        <dbReference type="SAM" id="MobiDB-lite"/>
    </source>
</evidence>
<dbReference type="EMBL" id="JAIZAY010000015">
    <property type="protein sequence ID" value="KAJ8027878.1"/>
    <property type="molecule type" value="Genomic_DNA"/>
</dbReference>
<evidence type="ECO:0000256" key="4">
    <source>
        <dbReference type="ARBA" id="ARBA00022771"/>
    </source>
</evidence>
<dbReference type="InterPro" id="IPR024610">
    <property type="entry name" value="ING_N_histone-binding"/>
</dbReference>
<sequence length="283" mass="33242">MNRSTNTNGHRKASKMQNFSFKTRKMMNQATAELVFTTNYVEDYFDCIESLPNDLQRNVSQMREVDSSFRLILKQTRQYYEELTTKQLDPQSKKKVLFQLHRSLLRSQELGDEKLNLASQIVEVVENRLRQIDYHKGHVEMAEKPKPVIETNKEKSHKAKREAENGDRSSKRPRRHRSENEKEKEKEKEKQKLPISNVTNDSTKSKKKKRSKKVVRDPSPVNVPIDPNEPTYCLCNQVSYGEMVGCDYKECPYEWFHFGCVGLNHKPKGKWYCPNCIPLVKKK</sequence>
<dbReference type="PROSITE" id="PS01359">
    <property type="entry name" value="ZF_PHD_1"/>
    <property type="match status" value="1"/>
</dbReference>
<feature type="binding site" evidence="8">
    <location>
        <position position="260"/>
    </location>
    <ligand>
        <name>Zn(2+)</name>
        <dbReference type="ChEBI" id="CHEBI:29105"/>
        <label>1</label>
    </ligand>
</feature>
<dbReference type="OrthoDB" id="5411773at2759"/>
<dbReference type="CDD" id="cd15585">
    <property type="entry name" value="PHD_ING3"/>
    <property type="match status" value="1"/>
</dbReference>
<dbReference type="SUPFAM" id="SSF57903">
    <property type="entry name" value="FYVE/PHD zinc finger"/>
    <property type="match status" value="1"/>
</dbReference>
<dbReference type="InterPro" id="IPR028651">
    <property type="entry name" value="ING_fam"/>
</dbReference>
<evidence type="ECO:0000256" key="6">
    <source>
        <dbReference type="ARBA" id="ARBA00023242"/>
    </source>
</evidence>
<evidence type="ECO:0000313" key="14">
    <source>
        <dbReference type="Proteomes" id="UP001152320"/>
    </source>
</evidence>
<comment type="similarity">
    <text evidence="2 10">Belongs to the ING family.</text>
</comment>
<evidence type="ECO:0000256" key="2">
    <source>
        <dbReference type="ARBA" id="ARBA00010210"/>
    </source>
</evidence>
<organism evidence="13 14">
    <name type="scientific">Holothuria leucospilota</name>
    <name type="common">Black long sea cucumber</name>
    <name type="synonym">Mertensiothuria leucospilota</name>
    <dbReference type="NCBI Taxonomy" id="206669"/>
    <lineage>
        <taxon>Eukaryota</taxon>
        <taxon>Metazoa</taxon>
        <taxon>Echinodermata</taxon>
        <taxon>Eleutherozoa</taxon>
        <taxon>Echinozoa</taxon>
        <taxon>Holothuroidea</taxon>
        <taxon>Aspidochirotacea</taxon>
        <taxon>Aspidochirotida</taxon>
        <taxon>Holothuriidae</taxon>
        <taxon>Holothuria</taxon>
    </lineage>
</organism>
<feature type="binding site" evidence="8">
    <location>
        <position position="235"/>
    </location>
    <ligand>
        <name>Zn(2+)</name>
        <dbReference type="ChEBI" id="CHEBI:29105"/>
        <label>1</label>
    </ligand>
</feature>
<dbReference type="PROSITE" id="PS50016">
    <property type="entry name" value="ZF_PHD_2"/>
    <property type="match status" value="1"/>
</dbReference>
<dbReference type="Gene3D" id="6.10.140.1740">
    <property type="match status" value="1"/>
</dbReference>
<feature type="compositionally biased region" description="Basic and acidic residues" evidence="11">
    <location>
        <begin position="178"/>
        <end position="192"/>
    </location>
</feature>
<evidence type="ECO:0000256" key="10">
    <source>
        <dbReference type="RuleBase" id="RU361213"/>
    </source>
</evidence>
<dbReference type="GO" id="GO:0005634">
    <property type="term" value="C:nucleus"/>
    <property type="evidence" value="ECO:0007669"/>
    <property type="project" value="UniProtKB-SubCell"/>
</dbReference>
<comment type="function">
    <text evidence="10">Component of an histone acetyltransferase complex.</text>
</comment>
<comment type="caution">
    <text evidence="13">The sequence shown here is derived from an EMBL/GenBank/DDBJ whole genome shotgun (WGS) entry which is preliminary data.</text>
</comment>
<gene>
    <name evidence="13" type="ORF">HOLleu_29957</name>
</gene>
<reference evidence="13" key="1">
    <citation type="submission" date="2021-10" db="EMBL/GenBank/DDBJ databases">
        <title>Tropical sea cucumber genome reveals ecological adaptation and Cuvierian tubules defense mechanism.</title>
        <authorList>
            <person name="Chen T."/>
        </authorList>
    </citation>
    <scope>NUCLEOTIDE SEQUENCE</scope>
    <source>
        <strain evidence="13">Nanhai2018</strain>
        <tissue evidence="13">Muscle</tissue>
    </source>
</reference>
<dbReference type="InterPro" id="IPR019787">
    <property type="entry name" value="Znf_PHD-finger"/>
</dbReference>
<comment type="subcellular location">
    <subcellularLocation>
        <location evidence="1 10">Nucleus</location>
    </subcellularLocation>
</comment>
<keyword evidence="6 10" id="KW-0539">Nucleus</keyword>
<dbReference type="AlphaFoldDB" id="A0A9Q1BJN8"/>
<dbReference type="InterPro" id="IPR019786">
    <property type="entry name" value="Zinc_finger_PHD-type_CS"/>
</dbReference>
<feature type="binding site" evidence="8">
    <location>
        <position position="233"/>
    </location>
    <ligand>
        <name>Zn(2+)</name>
        <dbReference type="ChEBI" id="CHEBI:29105"/>
        <label>1</label>
    </ligand>
</feature>
<dbReference type="GO" id="GO:0006325">
    <property type="term" value="P:chromatin organization"/>
    <property type="evidence" value="ECO:0007669"/>
    <property type="project" value="UniProtKB-KW"/>
</dbReference>
<feature type="binding site" evidence="8">
    <location>
        <position position="273"/>
    </location>
    <ligand>
        <name>Zn(2+)</name>
        <dbReference type="ChEBI" id="CHEBI:29105"/>
        <label>2</label>
    </ligand>
</feature>
<comment type="domain">
    <text evidence="10">The PHD-type zinc finger mediates the binding to H3K4me3.</text>
</comment>
<feature type="site" description="Histone H3K4me3 binding" evidence="7">
    <location>
        <position position="243"/>
    </location>
</feature>
<dbReference type="SMART" id="SM00249">
    <property type="entry name" value="PHD"/>
    <property type="match status" value="1"/>
</dbReference>
<dbReference type="Gene3D" id="3.30.40.10">
    <property type="entry name" value="Zinc/RING finger domain, C3HC4 (zinc finger)"/>
    <property type="match status" value="1"/>
</dbReference>
<feature type="binding site" evidence="8">
    <location>
        <position position="257"/>
    </location>
    <ligand>
        <name>Zn(2+)</name>
        <dbReference type="ChEBI" id="CHEBI:29105"/>
        <label>1</label>
    </ligand>
</feature>
<evidence type="ECO:0000256" key="7">
    <source>
        <dbReference type="PIRSR" id="PIRSR628651-50"/>
    </source>
</evidence>
<feature type="binding site" evidence="8">
    <location>
        <position position="276"/>
    </location>
    <ligand>
        <name>Zn(2+)</name>
        <dbReference type="ChEBI" id="CHEBI:29105"/>
        <label>2</label>
    </ligand>
</feature>
<name>A0A9Q1BJN8_HOLLE</name>